<evidence type="ECO:0000313" key="2">
    <source>
        <dbReference type="Proteomes" id="UP001056120"/>
    </source>
</evidence>
<dbReference type="Proteomes" id="UP001056120">
    <property type="component" value="Linkage Group LG20"/>
</dbReference>
<protein>
    <submittedName>
        <fullName evidence="1">Uncharacterized protein</fullName>
    </submittedName>
</protein>
<name>A0ACB9D634_9ASTR</name>
<sequence length="72" mass="7601">MSTESTTTPLVRPRQGARESQSGGGRANTLALLLGRDSGRHGASMLLDGNASGMQLDAGTPSIYKEKVWILE</sequence>
<reference evidence="2" key="1">
    <citation type="journal article" date="2022" name="Mol. Ecol. Resour.">
        <title>The genomes of chicory, endive, great burdock and yacon provide insights into Asteraceae palaeo-polyploidization history and plant inulin production.</title>
        <authorList>
            <person name="Fan W."/>
            <person name="Wang S."/>
            <person name="Wang H."/>
            <person name="Wang A."/>
            <person name="Jiang F."/>
            <person name="Liu H."/>
            <person name="Zhao H."/>
            <person name="Xu D."/>
            <person name="Zhang Y."/>
        </authorList>
    </citation>
    <scope>NUCLEOTIDE SEQUENCE [LARGE SCALE GENOMIC DNA]</scope>
    <source>
        <strain evidence="2">cv. Yunnan</strain>
    </source>
</reference>
<organism evidence="1 2">
    <name type="scientific">Smallanthus sonchifolius</name>
    <dbReference type="NCBI Taxonomy" id="185202"/>
    <lineage>
        <taxon>Eukaryota</taxon>
        <taxon>Viridiplantae</taxon>
        <taxon>Streptophyta</taxon>
        <taxon>Embryophyta</taxon>
        <taxon>Tracheophyta</taxon>
        <taxon>Spermatophyta</taxon>
        <taxon>Magnoliopsida</taxon>
        <taxon>eudicotyledons</taxon>
        <taxon>Gunneridae</taxon>
        <taxon>Pentapetalae</taxon>
        <taxon>asterids</taxon>
        <taxon>campanulids</taxon>
        <taxon>Asterales</taxon>
        <taxon>Asteraceae</taxon>
        <taxon>Asteroideae</taxon>
        <taxon>Heliantheae alliance</taxon>
        <taxon>Millerieae</taxon>
        <taxon>Smallanthus</taxon>
    </lineage>
</organism>
<dbReference type="EMBL" id="CM042037">
    <property type="protein sequence ID" value="KAI3741990.1"/>
    <property type="molecule type" value="Genomic_DNA"/>
</dbReference>
<reference evidence="1 2" key="2">
    <citation type="journal article" date="2022" name="Mol. Ecol. Resour.">
        <title>The genomes of chicory, endive, great burdock and yacon provide insights into Asteraceae paleo-polyploidization history and plant inulin production.</title>
        <authorList>
            <person name="Fan W."/>
            <person name="Wang S."/>
            <person name="Wang H."/>
            <person name="Wang A."/>
            <person name="Jiang F."/>
            <person name="Liu H."/>
            <person name="Zhao H."/>
            <person name="Xu D."/>
            <person name="Zhang Y."/>
        </authorList>
    </citation>
    <scope>NUCLEOTIDE SEQUENCE [LARGE SCALE GENOMIC DNA]</scope>
    <source>
        <strain evidence="2">cv. Yunnan</strain>
        <tissue evidence="1">Leaves</tissue>
    </source>
</reference>
<proteinExistence type="predicted"/>
<comment type="caution">
    <text evidence="1">The sequence shown here is derived from an EMBL/GenBank/DDBJ whole genome shotgun (WGS) entry which is preliminary data.</text>
</comment>
<keyword evidence="2" id="KW-1185">Reference proteome</keyword>
<evidence type="ECO:0000313" key="1">
    <source>
        <dbReference type="EMBL" id="KAI3741990.1"/>
    </source>
</evidence>
<accession>A0ACB9D634</accession>
<gene>
    <name evidence="1" type="ORF">L1987_59669</name>
</gene>